<reference evidence="2 3" key="1">
    <citation type="submission" date="2019-08" db="EMBL/GenBank/DDBJ databases">
        <title>Actinomadura sp. nov. CYP1-5 isolated from mountain soil.</title>
        <authorList>
            <person name="Songsumanus A."/>
            <person name="Kuncharoen N."/>
            <person name="Kudo T."/>
            <person name="Yuki M."/>
            <person name="Igarashi Y."/>
            <person name="Tanasupawat S."/>
        </authorList>
    </citation>
    <scope>NUCLEOTIDE SEQUENCE [LARGE SCALE GENOMIC DNA]</scope>
    <source>
        <strain evidence="2 3">CYP1-5</strain>
    </source>
</reference>
<sequence length="101" mass="11038">MAHDPTDARVRALEAERLQPTPPRPPRRAPGIDPGGLAELLDEAAGREPTQQQTEAAARLEDYTFARDTGDEVEMAAARVGITPATAKSKYEPLYRKGKQQ</sequence>
<gene>
    <name evidence="2" type="ORF">FXF68_25610</name>
</gene>
<evidence type="ECO:0000256" key="1">
    <source>
        <dbReference type="SAM" id="MobiDB-lite"/>
    </source>
</evidence>
<evidence type="ECO:0000313" key="3">
    <source>
        <dbReference type="Proteomes" id="UP000323505"/>
    </source>
</evidence>
<feature type="compositionally biased region" description="Basic and acidic residues" evidence="1">
    <location>
        <begin position="1"/>
        <end position="17"/>
    </location>
</feature>
<dbReference type="RefSeq" id="WP_148763434.1">
    <property type="nucleotide sequence ID" value="NZ_VSRQ01000005.1"/>
</dbReference>
<keyword evidence="3" id="KW-1185">Reference proteome</keyword>
<dbReference type="AlphaFoldDB" id="A0A5D3FGG4"/>
<accession>A0A5D3FGG4</accession>
<dbReference type="Proteomes" id="UP000323505">
    <property type="component" value="Unassembled WGS sequence"/>
</dbReference>
<organism evidence="2 3">
    <name type="scientific">Actinomadura decatromicini</name>
    <dbReference type="NCBI Taxonomy" id="2604572"/>
    <lineage>
        <taxon>Bacteria</taxon>
        <taxon>Bacillati</taxon>
        <taxon>Actinomycetota</taxon>
        <taxon>Actinomycetes</taxon>
        <taxon>Streptosporangiales</taxon>
        <taxon>Thermomonosporaceae</taxon>
        <taxon>Actinomadura</taxon>
    </lineage>
</organism>
<proteinExistence type="predicted"/>
<name>A0A5D3FGG4_9ACTN</name>
<protein>
    <submittedName>
        <fullName evidence="2">Uncharacterized protein</fullName>
    </submittedName>
</protein>
<dbReference type="EMBL" id="VSRQ01000005">
    <property type="protein sequence ID" value="TYK47179.1"/>
    <property type="molecule type" value="Genomic_DNA"/>
</dbReference>
<evidence type="ECO:0000313" key="2">
    <source>
        <dbReference type="EMBL" id="TYK47179.1"/>
    </source>
</evidence>
<feature type="region of interest" description="Disordered" evidence="1">
    <location>
        <begin position="1"/>
        <end position="37"/>
    </location>
</feature>
<comment type="caution">
    <text evidence="2">The sequence shown here is derived from an EMBL/GenBank/DDBJ whole genome shotgun (WGS) entry which is preliminary data.</text>
</comment>